<accession>A0AAX4Q3X9</accession>
<sequence>MEREFDRYVVIKNSHAKHALTEDEIKELYRLGMKCAAWRKQNGKIPFKCVVVEHDWPEYERVWKMIEDRVDAKENSFTTDRYAEGYADASRAFVDKGFSLLRGIDSYCTGWNTYMWSTKNES</sequence>
<protein>
    <submittedName>
        <fullName evidence="1">Uncharacterized protein</fullName>
    </submittedName>
</protein>
<evidence type="ECO:0000313" key="2">
    <source>
        <dbReference type="Proteomes" id="UP001437386"/>
    </source>
</evidence>
<reference evidence="1 2" key="1">
    <citation type="submission" date="2024-04" db="EMBL/GenBank/DDBJ databases">
        <authorList>
            <person name="Wojcicki M."/>
            <person name="Srednicka P."/>
            <person name="Shymialevich D."/>
            <person name="Sokolowska B."/>
        </authorList>
    </citation>
    <scope>NUCLEOTIDE SEQUENCE [LARGE SCALE GENOMIC DNA]</scope>
</reference>
<keyword evidence="2" id="KW-1185">Reference proteome</keyword>
<dbReference type="Proteomes" id="UP001437386">
    <property type="component" value="Segment"/>
</dbReference>
<name>A0AAX4Q3X9_9CAUD</name>
<proteinExistence type="predicted"/>
<gene>
    <name evidence="1" type="ORF">U7154_000045</name>
</gene>
<dbReference type="EMBL" id="PP579741">
    <property type="protein sequence ID" value="XAG95812.1"/>
    <property type="molecule type" value="Genomic_DNA"/>
</dbReference>
<evidence type="ECO:0000313" key="1">
    <source>
        <dbReference type="EMBL" id="XAG95812.1"/>
    </source>
</evidence>
<organism evidence="1 2">
    <name type="scientific">Enterobacter phage KKP_3711</name>
    <dbReference type="NCBI Taxonomy" id="3109398"/>
    <lineage>
        <taxon>Viruses</taxon>
        <taxon>Duplodnaviria</taxon>
        <taxon>Heunggongvirae</taxon>
        <taxon>Uroviricota</taxon>
        <taxon>Caudoviricetes</taxon>
        <taxon>Demerecviridae</taxon>
        <taxon>Markadamsvirinae</taxon>
    </lineage>
</organism>